<dbReference type="AlphaFoldDB" id="A0A1B9FSZ3"/>
<dbReference type="RefSeq" id="XP_019042967.1">
    <property type="nucleotide sequence ID" value="XM_019195254.1"/>
</dbReference>
<reference evidence="2" key="1">
    <citation type="submission" date="2013-07" db="EMBL/GenBank/DDBJ databases">
        <title>The Genome Sequence of Cryptococcus bestiolae CBS10118.</title>
        <authorList>
            <consortium name="The Broad Institute Genome Sequencing Platform"/>
            <person name="Cuomo C."/>
            <person name="Litvintseva A."/>
            <person name="Chen Y."/>
            <person name="Heitman J."/>
            <person name="Sun S."/>
            <person name="Springer D."/>
            <person name="Dromer F."/>
            <person name="Young S.K."/>
            <person name="Zeng Q."/>
            <person name="Gargeya S."/>
            <person name="Fitzgerald M."/>
            <person name="Abouelleil A."/>
            <person name="Alvarado L."/>
            <person name="Berlin A.M."/>
            <person name="Chapman S.B."/>
            <person name="Dewar J."/>
            <person name="Goldberg J."/>
            <person name="Griggs A."/>
            <person name="Gujja S."/>
            <person name="Hansen M."/>
            <person name="Howarth C."/>
            <person name="Imamovic A."/>
            <person name="Larimer J."/>
            <person name="McCowan C."/>
            <person name="Murphy C."/>
            <person name="Pearson M."/>
            <person name="Priest M."/>
            <person name="Roberts A."/>
            <person name="Saif S."/>
            <person name="Shea T."/>
            <person name="Sykes S."/>
            <person name="Wortman J."/>
            <person name="Nusbaum C."/>
            <person name="Birren B."/>
        </authorList>
    </citation>
    <scope>NUCLEOTIDE SEQUENCE [LARGE SCALE GENOMIC DNA]</scope>
    <source>
        <strain evidence="2">CBS 10118</strain>
    </source>
</reference>
<dbReference type="EMBL" id="CP144543">
    <property type="protein sequence ID" value="WVW83376.1"/>
    <property type="molecule type" value="Genomic_DNA"/>
</dbReference>
<evidence type="ECO:0000313" key="4">
    <source>
        <dbReference type="Proteomes" id="UP000092730"/>
    </source>
</evidence>
<feature type="region of interest" description="Disordered" evidence="1">
    <location>
        <begin position="1"/>
        <end position="76"/>
    </location>
</feature>
<dbReference type="GeneID" id="30213075"/>
<evidence type="ECO:0000313" key="3">
    <source>
        <dbReference type="EMBL" id="WVW83376.1"/>
    </source>
</evidence>
<dbReference type="VEuPathDB" id="FungiDB:I302_08676"/>
<evidence type="ECO:0000256" key="1">
    <source>
        <dbReference type="SAM" id="MobiDB-lite"/>
    </source>
</evidence>
<dbReference type="KEGG" id="kbi:30213075"/>
<dbReference type="Proteomes" id="UP000092730">
    <property type="component" value="Chromosome 3"/>
</dbReference>
<feature type="compositionally biased region" description="Pro residues" evidence="1">
    <location>
        <begin position="37"/>
        <end position="56"/>
    </location>
</feature>
<gene>
    <name evidence="2" type="ORF">I302_08676</name>
    <name evidence="3" type="ORF">I302_105395</name>
</gene>
<protein>
    <submittedName>
        <fullName evidence="2">Uncharacterized protein</fullName>
    </submittedName>
</protein>
<reference evidence="3" key="2">
    <citation type="submission" date="2013-07" db="EMBL/GenBank/DDBJ databases">
        <authorList>
            <consortium name="The Broad Institute Genome Sequencing Platform"/>
            <person name="Cuomo C."/>
            <person name="Litvintseva A."/>
            <person name="Chen Y."/>
            <person name="Heitman J."/>
            <person name="Sun S."/>
            <person name="Springer D."/>
            <person name="Dromer F."/>
            <person name="Young S.K."/>
            <person name="Zeng Q."/>
            <person name="Gargeya S."/>
            <person name="Fitzgerald M."/>
            <person name="Abouelleil A."/>
            <person name="Alvarado L."/>
            <person name="Berlin A.M."/>
            <person name="Chapman S.B."/>
            <person name="Dewar J."/>
            <person name="Goldberg J."/>
            <person name="Griggs A."/>
            <person name="Gujja S."/>
            <person name="Hansen M."/>
            <person name="Howarth C."/>
            <person name="Imamovic A."/>
            <person name="Larimer J."/>
            <person name="McCowan C."/>
            <person name="Murphy C."/>
            <person name="Pearson M."/>
            <person name="Priest M."/>
            <person name="Roberts A."/>
            <person name="Saif S."/>
            <person name="Shea T."/>
            <person name="Sykes S."/>
            <person name="Wortman J."/>
            <person name="Nusbaum C."/>
            <person name="Birren B."/>
        </authorList>
    </citation>
    <scope>NUCLEOTIDE SEQUENCE</scope>
    <source>
        <strain evidence="3">CBS 10118</strain>
    </source>
</reference>
<dbReference type="EMBL" id="KI894026">
    <property type="protein sequence ID" value="OCF21897.1"/>
    <property type="molecule type" value="Genomic_DNA"/>
</dbReference>
<name>A0A1B9FSZ3_9TREE</name>
<evidence type="ECO:0000313" key="2">
    <source>
        <dbReference type="EMBL" id="OCF21897.1"/>
    </source>
</evidence>
<proteinExistence type="predicted"/>
<reference evidence="3" key="4">
    <citation type="submission" date="2024-02" db="EMBL/GenBank/DDBJ databases">
        <title>Comparative genomics of Cryptococcus and Kwoniella reveals pathogenesis evolution and contrasting modes of karyotype evolution via chromosome fusion or intercentromeric recombination.</title>
        <authorList>
            <person name="Coelho M.A."/>
            <person name="David-Palma M."/>
            <person name="Shea T."/>
            <person name="Bowers K."/>
            <person name="McGinley-Smith S."/>
            <person name="Mohammad A.W."/>
            <person name="Gnirke A."/>
            <person name="Yurkov A.M."/>
            <person name="Nowrousian M."/>
            <person name="Sun S."/>
            <person name="Cuomo C.A."/>
            <person name="Heitman J."/>
        </authorList>
    </citation>
    <scope>NUCLEOTIDE SEQUENCE</scope>
    <source>
        <strain evidence="3">CBS 10118</strain>
    </source>
</reference>
<sequence length="266" mass="31543">MSPLAPHPPFRINTYDPIYTRPVSTPTYLPRGSSPSYSPPSPTWTPPSPKWEPQSPPIDHGGNIGKVKSSTYTTKPRFNPYKPRYLLSQVHVARNHHHYVPPSSSDHHNRYTAVHYKPDSLHIHNTNKYEYTGSSYLQHQPVKSDYESYKLQNDNDRLRSRLHLLDDQYWFLLKQTLHLRTENKDLRTIWEHNEQVYMAREYVLKWRIDELNWIIARNGEVPRAEDDVPVKEEEDEDGGEIGWDYAYYDWRRDDDDVSIKVEREDD</sequence>
<organism evidence="2">
    <name type="scientific">Kwoniella bestiolae CBS 10118</name>
    <dbReference type="NCBI Taxonomy" id="1296100"/>
    <lineage>
        <taxon>Eukaryota</taxon>
        <taxon>Fungi</taxon>
        <taxon>Dikarya</taxon>
        <taxon>Basidiomycota</taxon>
        <taxon>Agaricomycotina</taxon>
        <taxon>Tremellomycetes</taxon>
        <taxon>Tremellales</taxon>
        <taxon>Cryptococcaceae</taxon>
        <taxon>Kwoniella</taxon>
    </lineage>
</organism>
<reference evidence="2" key="3">
    <citation type="submission" date="2014-01" db="EMBL/GenBank/DDBJ databases">
        <title>Evolution of pathogenesis and genome organization in the Tremellales.</title>
        <authorList>
            <person name="Cuomo C."/>
            <person name="Litvintseva A."/>
            <person name="Heitman J."/>
            <person name="Chen Y."/>
            <person name="Sun S."/>
            <person name="Springer D."/>
            <person name="Dromer F."/>
            <person name="Young S."/>
            <person name="Zeng Q."/>
            <person name="Chapman S."/>
            <person name="Gujja S."/>
            <person name="Saif S."/>
            <person name="Birren B."/>
        </authorList>
    </citation>
    <scope>NUCLEOTIDE SEQUENCE</scope>
    <source>
        <strain evidence="2">CBS 10118</strain>
    </source>
</reference>
<accession>A0A1B9FSZ3</accession>
<keyword evidence="4" id="KW-1185">Reference proteome</keyword>